<accession>A0A7I4Z5K6</accession>
<dbReference type="Pfam" id="PF00650">
    <property type="entry name" value="CRAL_TRIO"/>
    <property type="match status" value="1"/>
</dbReference>
<evidence type="ECO:0000259" key="3">
    <source>
        <dbReference type="PROSITE" id="PS50904"/>
    </source>
</evidence>
<dbReference type="OrthoDB" id="30289at2759"/>
<dbReference type="InterPro" id="IPR036273">
    <property type="entry name" value="CRAL/TRIO_N_dom_sf"/>
</dbReference>
<dbReference type="WBParaSite" id="HCON_00188290-00002">
    <property type="protein sequence ID" value="HCON_00188290-00002"/>
    <property type="gene ID" value="HCON_00188290"/>
</dbReference>
<dbReference type="Pfam" id="PF03765">
    <property type="entry name" value="CRAL_TRIO_N"/>
    <property type="match status" value="1"/>
</dbReference>
<dbReference type="SMART" id="SM00516">
    <property type="entry name" value="SEC14"/>
    <property type="match status" value="1"/>
</dbReference>
<proteinExistence type="predicted"/>
<name>A0A7I4Z5K6_HAECO</name>
<dbReference type="SUPFAM" id="SSF52087">
    <property type="entry name" value="CRAL/TRIO domain"/>
    <property type="match status" value="1"/>
</dbReference>
<dbReference type="SUPFAM" id="SSF46938">
    <property type="entry name" value="CRAL/TRIO N-terminal domain"/>
    <property type="match status" value="1"/>
</dbReference>
<dbReference type="PROSITE" id="PS50191">
    <property type="entry name" value="CRAL_TRIO"/>
    <property type="match status" value="1"/>
</dbReference>
<dbReference type="InterPro" id="IPR036598">
    <property type="entry name" value="GOLD_dom_sf"/>
</dbReference>
<dbReference type="InterPro" id="IPR036865">
    <property type="entry name" value="CRAL-TRIO_dom_sf"/>
</dbReference>
<feature type="domain" description="PRELI/MSF1" evidence="3">
    <location>
        <begin position="23"/>
        <end position="196"/>
    </location>
</feature>
<feature type="domain" description="CRAL-TRIO" evidence="2">
    <location>
        <begin position="336"/>
        <end position="510"/>
    </location>
</feature>
<dbReference type="InterPro" id="IPR051064">
    <property type="entry name" value="SEC14/CRAL-TRIO_domain"/>
</dbReference>
<dbReference type="SUPFAM" id="SSF101576">
    <property type="entry name" value="Supernatant protein factor (SPF), C-terminal domain"/>
    <property type="match status" value="1"/>
</dbReference>
<keyword evidence="4" id="KW-1185">Reference proteome</keyword>
<feature type="region of interest" description="Disordered" evidence="1">
    <location>
        <begin position="232"/>
        <end position="251"/>
    </location>
</feature>
<dbReference type="SMART" id="SM01100">
    <property type="entry name" value="CRAL_TRIO_N"/>
    <property type="match status" value="1"/>
</dbReference>
<dbReference type="Gene3D" id="2.60.120.680">
    <property type="entry name" value="GOLD domain"/>
    <property type="match status" value="1"/>
</dbReference>
<dbReference type="AlphaFoldDB" id="A0A7I4Z5K6"/>
<dbReference type="PANTHER" id="PTHR23324:SF66">
    <property type="entry name" value="PROTEIN REAL-TIME"/>
    <property type="match status" value="1"/>
</dbReference>
<protein>
    <submittedName>
        <fullName evidence="5">SEC14-like protein 1</fullName>
    </submittedName>
</protein>
<dbReference type="PANTHER" id="PTHR23324">
    <property type="entry name" value="SEC14 RELATED PROTEIN"/>
    <property type="match status" value="1"/>
</dbReference>
<dbReference type="Gene3D" id="3.40.525.10">
    <property type="entry name" value="CRAL-TRIO lipid binding domain"/>
    <property type="match status" value="1"/>
</dbReference>
<evidence type="ECO:0000259" key="2">
    <source>
        <dbReference type="PROSITE" id="PS50191"/>
    </source>
</evidence>
<reference evidence="5" key="1">
    <citation type="submission" date="2020-12" db="UniProtKB">
        <authorList>
            <consortium name="WormBaseParasite"/>
        </authorList>
    </citation>
    <scope>IDENTIFICATION</scope>
    <source>
        <strain evidence="5">MHco3</strain>
    </source>
</reference>
<evidence type="ECO:0000256" key="1">
    <source>
        <dbReference type="SAM" id="MobiDB-lite"/>
    </source>
</evidence>
<dbReference type="PRINTS" id="PR00180">
    <property type="entry name" value="CRETINALDHBP"/>
</dbReference>
<evidence type="ECO:0000313" key="5">
    <source>
        <dbReference type="WBParaSite" id="HCON_00188290-00002"/>
    </source>
</evidence>
<dbReference type="InterPro" id="IPR011074">
    <property type="entry name" value="CRAL/TRIO_N_dom"/>
</dbReference>
<organism evidence="4 5">
    <name type="scientific">Haemonchus contortus</name>
    <name type="common">Barber pole worm</name>
    <dbReference type="NCBI Taxonomy" id="6289"/>
    <lineage>
        <taxon>Eukaryota</taxon>
        <taxon>Metazoa</taxon>
        <taxon>Ecdysozoa</taxon>
        <taxon>Nematoda</taxon>
        <taxon>Chromadorea</taxon>
        <taxon>Rhabditida</taxon>
        <taxon>Rhabditina</taxon>
        <taxon>Rhabditomorpha</taxon>
        <taxon>Strongyloidea</taxon>
        <taxon>Trichostrongylidae</taxon>
        <taxon>Haemonchus</taxon>
    </lineage>
</organism>
<dbReference type="Pfam" id="PF04707">
    <property type="entry name" value="PRELI"/>
    <property type="match status" value="1"/>
</dbReference>
<dbReference type="Proteomes" id="UP000025227">
    <property type="component" value="Unplaced"/>
</dbReference>
<dbReference type="GO" id="GO:0005737">
    <property type="term" value="C:cytoplasm"/>
    <property type="evidence" value="ECO:0007669"/>
    <property type="project" value="TreeGrafter"/>
</dbReference>
<dbReference type="InterPro" id="IPR006797">
    <property type="entry name" value="PRELI/MSF1_dom"/>
</dbReference>
<dbReference type="CDD" id="cd00170">
    <property type="entry name" value="SEC14"/>
    <property type="match status" value="1"/>
</dbReference>
<evidence type="ECO:0000313" key="4">
    <source>
        <dbReference type="Proteomes" id="UP000025227"/>
    </source>
</evidence>
<dbReference type="OMA" id="AEWTCFD"/>
<dbReference type="PROSITE" id="PS50904">
    <property type="entry name" value="PRELI_MSF1"/>
    <property type="match status" value="1"/>
</dbReference>
<sequence length="865" mass="98589">MIDLQWQLSVAFTKSQVRLPSMVQTYQSPVRVYKHPFELVIAAYEKRFPTCPQIPIFVGSEITYEYHSEDGAEWVVERKCQLNVDAPYLVKKIAGVDYVYFTQKNSLDRRKRTLEIEASNISFSSRIVVREHCNYYVHPENPNWTCFEQNAALDVKSFFGFETAVEKLAVKQYAANLAKGKEILEYFIDELIKSGVTYIPQFEDKDNNSIADSAIDVSKEHADEETHVVMRRESKPHSDMQAMKNSTSFDDPESKLEAEYIRRFLGQLSPLEESRLCELKYGLQAQHKGKLPNDAHLLRFLRARDFDVAKAKELVHNSIIWRKQHNVDRLLQEWTPPAVLTQFFPGCWHHSDKEGRPLFLLRLGNLDMKGMLRSCGLENIVKLTLSVCEEGLIKTAEATKQIGAPISTWSLLVDLEGLSMRHLWRPGVQSLLRIIEIVEAHYPETMGQVLIVRAPRVFPVLWTLISPFIDDNTRNKFMINSGELVKDEISKYIDEQYIPDFLGGTCLADCPAGGHIPKSQYRPVEELPEDADVLSSMYTRASVTRGYPVEVVVPIASSGCVLTWDFDILKSDCEFVVYHTPKVIQEAVVPHSPTMMNPVEMVTAAIANNPLPVILSDPSLTLGVDLTIEEKPVVFQEGDSMQGSHFCSRPGTYILQWRTPEIPGQHNTTFDFSIGSHKCKLMYYHELLDSADFRGSVASLESCRSSFSSIAPPSQPGTPCNIGPEKSNLYQATIDDIAMRRFNNAAGATFLHSAAPEVRRKFERVWNDDDIPSESLRNLKIHTLAVSLLTAKQLEEYNRWATKRRYVLKARERELSHLSAAAKRALRRISNRYREHEKIAVSPAVKRELRNFITAFNRRRSKLVQ</sequence>
<dbReference type="InterPro" id="IPR001251">
    <property type="entry name" value="CRAL-TRIO_dom"/>
</dbReference>